<evidence type="ECO:0000256" key="1">
    <source>
        <dbReference type="ARBA" id="ARBA00018672"/>
    </source>
</evidence>
<evidence type="ECO:0000256" key="2">
    <source>
        <dbReference type="ARBA" id="ARBA00024867"/>
    </source>
</evidence>
<evidence type="ECO:0000313" key="6">
    <source>
        <dbReference type="EMBL" id="SHK45963.1"/>
    </source>
</evidence>
<dbReference type="FunFam" id="3.30.70.270:FF:000001">
    <property type="entry name" value="Diguanylate cyclase domain protein"/>
    <property type="match status" value="1"/>
</dbReference>
<dbReference type="InterPro" id="IPR001789">
    <property type="entry name" value="Sig_transdc_resp-reg_receiver"/>
</dbReference>
<dbReference type="GO" id="GO:0043709">
    <property type="term" value="P:cell adhesion involved in single-species biofilm formation"/>
    <property type="evidence" value="ECO:0007669"/>
    <property type="project" value="TreeGrafter"/>
</dbReference>
<evidence type="ECO:0000256" key="3">
    <source>
        <dbReference type="PROSITE-ProRule" id="PRU00169"/>
    </source>
</evidence>
<dbReference type="PANTHER" id="PTHR45138:SF9">
    <property type="entry name" value="DIGUANYLATE CYCLASE DGCM-RELATED"/>
    <property type="match status" value="1"/>
</dbReference>
<proteinExistence type="predicted"/>
<accession>A0A1M6SMM7</accession>
<protein>
    <recommendedName>
        <fullName evidence="1">Stage 0 sporulation protein A homolog</fullName>
    </recommendedName>
</protein>
<dbReference type="InterPro" id="IPR011006">
    <property type="entry name" value="CheY-like_superfamily"/>
</dbReference>
<dbReference type="GO" id="GO:0000160">
    <property type="term" value="P:phosphorelay signal transduction system"/>
    <property type="evidence" value="ECO:0007669"/>
    <property type="project" value="InterPro"/>
</dbReference>
<dbReference type="GO" id="GO:1902201">
    <property type="term" value="P:negative regulation of bacterial-type flagellum-dependent cell motility"/>
    <property type="evidence" value="ECO:0007669"/>
    <property type="project" value="TreeGrafter"/>
</dbReference>
<keyword evidence="3" id="KW-0597">Phosphoprotein</keyword>
<dbReference type="Gene3D" id="3.40.50.2300">
    <property type="match status" value="1"/>
</dbReference>
<dbReference type="InterPro" id="IPR050469">
    <property type="entry name" value="Diguanylate_Cyclase"/>
</dbReference>
<dbReference type="Proteomes" id="UP000184082">
    <property type="component" value="Unassembled WGS sequence"/>
</dbReference>
<name>A0A1M6SMM7_9FIRM</name>
<dbReference type="CDD" id="cd01949">
    <property type="entry name" value="GGDEF"/>
    <property type="match status" value="1"/>
</dbReference>
<dbReference type="Pfam" id="PF00072">
    <property type="entry name" value="Response_reg"/>
    <property type="match status" value="1"/>
</dbReference>
<dbReference type="SMART" id="SM00267">
    <property type="entry name" value="GGDEF"/>
    <property type="match status" value="1"/>
</dbReference>
<sequence length="306" mass="35361">MEIGTIKILLIEDSNFDARIISDMLTNIESKDFIKTQFKISWVKNLSQALDILEKNYFDIILLDLTLPDSMGIDTLKKVNTEFPEVPIIVMTSLNDHIIAINAVKSGAQDYLIKGQFNTNLLLRAIYYSIERHKMLVALRSMALIDQLTGLYNRHGFMNLAQHHIKLAKRKNKDLLIMYCDLDNLKYINDNYGHVEGDNIIKDTANILKSTFRESDVISRFGGDEFVVLAIDVSREVICKLIDRLEKNIREHNKNMKKPYKISMSIGVKVFNPNCSDEIEEILNEADRLMYKNKRLKKKGKRLFPC</sequence>
<feature type="domain" description="GGDEF" evidence="5">
    <location>
        <begin position="173"/>
        <end position="306"/>
    </location>
</feature>
<feature type="modified residue" description="4-aspartylphosphate" evidence="3">
    <location>
        <position position="64"/>
    </location>
</feature>
<dbReference type="RefSeq" id="WP_072968302.1">
    <property type="nucleotide sequence ID" value="NZ_FRAJ01000019.1"/>
</dbReference>
<dbReference type="CDD" id="cd00156">
    <property type="entry name" value="REC"/>
    <property type="match status" value="1"/>
</dbReference>
<dbReference type="SUPFAM" id="SSF52172">
    <property type="entry name" value="CheY-like"/>
    <property type="match status" value="1"/>
</dbReference>
<dbReference type="InterPro" id="IPR000160">
    <property type="entry name" value="GGDEF_dom"/>
</dbReference>
<feature type="domain" description="Response regulatory" evidence="4">
    <location>
        <begin position="7"/>
        <end position="129"/>
    </location>
</feature>
<reference evidence="6 7" key="1">
    <citation type="submission" date="2016-11" db="EMBL/GenBank/DDBJ databases">
        <authorList>
            <person name="Jaros S."/>
            <person name="Januszkiewicz K."/>
            <person name="Wedrychowicz H."/>
        </authorList>
    </citation>
    <scope>NUCLEOTIDE SEQUENCE [LARGE SCALE GENOMIC DNA]</scope>
    <source>
        <strain evidence="6 7">DSM 14501</strain>
    </source>
</reference>
<dbReference type="PROSITE" id="PS50110">
    <property type="entry name" value="RESPONSE_REGULATORY"/>
    <property type="match status" value="1"/>
</dbReference>
<dbReference type="AlphaFoldDB" id="A0A1M6SMM7"/>
<dbReference type="SMART" id="SM00448">
    <property type="entry name" value="REC"/>
    <property type="match status" value="1"/>
</dbReference>
<keyword evidence="7" id="KW-1185">Reference proteome</keyword>
<dbReference type="GO" id="GO:0052621">
    <property type="term" value="F:diguanylate cyclase activity"/>
    <property type="evidence" value="ECO:0007669"/>
    <property type="project" value="TreeGrafter"/>
</dbReference>
<dbReference type="GO" id="GO:0005886">
    <property type="term" value="C:plasma membrane"/>
    <property type="evidence" value="ECO:0007669"/>
    <property type="project" value="TreeGrafter"/>
</dbReference>
<dbReference type="InterPro" id="IPR043128">
    <property type="entry name" value="Rev_trsase/Diguanyl_cyclase"/>
</dbReference>
<dbReference type="EMBL" id="FRAJ01000019">
    <property type="protein sequence ID" value="SHK45963.1"/>
    <property type="molecule type" value="Genomic_DNA"/>
</dbReference>
<organism evidence="6 7">
    <name type="scientific">Caminicella sporogenes DSM 14501</name>
    <dbReference type="NCBI Taxonomy" id="1121266"/>
    <lineage>
        <taxon>Bacteria</taxon>
        <taxon>Bacillati</taxon>
        <taxon>Bacillota</taxon>
        <taxon>Clostridia</taxon>
        <taxon>Peptostreptococcales</taxon>
        <taxon>Caminicellaceae</taxon>
        <taxon>Caminicella</taxon>
    </lineage>
</organism>
<evidence type="ECO:0000313" key="7">
    <source>
        <dbReference type="Proteomes" id="UP000184082"/>
    </source>
</evidence>
<gene>
    <name evidence="6" type="ORF">SAMN02745883_02097</name>
</gene>
<dbReference type="PANTHER" id="PTHR45138">
    <property type="entry name" value="REGULATORY COMPONENTS OF SENSORY TRANSDUCTION SYSTEM"/>
    <property type="match status" value="1"/>
</dbReference>
<comment type="function">
    <text evidence="2">May play the central regulatory role in sporulation. It may be an element of the effector pathway responsible for the activation of sporulation genes in response to nutritional stress. Spo0A may act in concert with spo0H (a sigma factor) to control the expression of some genes that are critical to the sporulation process.</text>
</comment>
<dbReference type="Pfam" id="PF00990">
    <property type="entry name" value="GGDEF"/>
    <property type="match status" value="1"/>
</dbReference>
<evidence type="ECO:0000259" key="5">
    <source>
        <dbReference type="PROSITE" id="PS50887"/>
    </source>
</evidence>
<dbReference type="PROSITE" id="PS50887">
    <property type="entry name" value="GGDEF"/>
    <property type="match status" value="1"/>
</dbReference>
<dbReference type="NCBIfam" id="TIGR00254">
    <property type="entry name" value="GGDEF"/>
    <property type="match status" value="1"/>
</dbReference>
<evidence type="ECO:0000259" key="4">
    <source>
        <dbReference type="PROSITE" id="PS50110"/>
    </source>
</evidence>
<dbReference type="InterPro" id="IPR029787">
    <property type="entry name" value="Nucleotide_cyclase"/>
</dbReference>
<dbReference type="STRING" id="1121266.SAMN02745883_02097"/>
<dbReference type="Gene3D" id="3.30.70.270">
    <property type="match status" value="1"/>
</dbReference>
<dbReference type="SUPFAM" id="SSF55073">
    <property type="entry name" value="Nucleotide cyclase"/>
    <property type="match status" value="1"/>
</dbReference>